<keyword evidence="8" id="KW-0804">Transcription</keyword>
<dbReference type="PANTHER" id="PTHR10880">
    <property type="entry name" value="MORTALITY FACTOR 4-LIKE PROTEIN"/>
    <property type="match status" value="1"/>
</dbReference>
<dbReference type="Gene3D" id="1.10.274.30">
    <property type="entry name" value="MRG domain"/>
    <property type="match status" value="1"/>
</dbReference>
<dbReference type="Pfam" id="PF05712">
    <property type="entry name" value="MRG"/>
    <property type="match status" value="1"/>
</dbReference>
<dbReference type="OrthoDB" id="124855at2759"/>
<evidence type="ECO:0000256" key="8">
    <source>
        <dbReference type="ARBA" id="ARBA00023163"/>
    </source>
</evidence>
<dbReference type="GO" id="GO:0035267">
    <property type="term" value="C:NuA4 histone acetyltransferase complex"/>
    <property type="evidence" value="ECO:0007669"/>
    <property type="project" value="TreeGrafter"/>
</dbReference>
<dbReference type="GO" id="GO:0006281">
    <property type="term" value="P:DNA repair"/>
    <property type="evidence" value="ECO:0007669"/>
    <property type="project" value="UniProtKB-KW"/>
</dbReference>
<dbReference type="GO" id="GO:0006325">
    <property type="term" value="P:chromatin organization"/>
    <property type="evidence" value="ECO:0007669"/>
    <property type="project" value="UniProtKB-KW"/>
</dbReference>
<feature type="compositionally biased region" description="Basic and acidic residues" evidence="13">
    <location>
        <begin position="473"/>
        <end position="484"/>
    </location>
</feature>
<comment type="subunit">
    <text evidence="3">Component of the NuA4 histone acetyltransferase complex.</text>
</comment>
<feature type="compositionally biased region" description="Low complexity" evidence="13">
    <location>
        <begin position="215"/>
        <end position="230"/>
    </location>
</feature>
<reference evidence="15 16" key="1">
    <citation type="journal article" date="2019" name="Sci. Rep.">
        <title>Colletotrichum shisoi sp. nov., an anthracnose pathogen of Perilla frutescens in Japan: molecular phylogenetic, morphological and genomic evidence.</title>
        <authorList>
            <person name="Gan P."/>
            <person name="Tsushima A."/>
            <person name="Hiroyama R."/>
            <person name="Narusaka M."/>
            <person name="Takano Y."/>
            <person name="Narusaka Y."/>
            <person name="Kawaradani M."/>
            <person name="Damm U."/>
            <person name="Shirasu K."/>
        </authorList>
    </citation>
    <scope>NUCLEOTIDE SEQUENCE [LARGE SCALE GENOMIC DNA]</scope>
    <source>
        <strain evidence="15 16">PG-2018a</strain>
    </source>
</reference>
<dbReference type="AlphaFoldDB" id="A0A5Q4C5J7"/>
<accession>A0A5Q4C5J7</accession>
<evidence type="ECO:0000256" key="5">
    <source>
        <dbReference type="ARBA" id="ARBA00022763"/>
    </source>
</evidence>
<dbReference type="InterPro" id="IPR008676">
    <property type="entry name" value="MRG"/>
</dbReference>
<keyword evidence="9" id="KW-0234">DNA repair</keyword>
<name>A0A5Q4C5J7_9PEZI</name>
<evidence type="ECO:0000256" key="12">
    <source>
        <dbReference type="ARBA" id="ARBA00072864"/>
    </source>
</evidence>
<evidence type="ECO:0000256" key="3">
    <source>
        <dbReference type="ARBA" id="ARBA00011353"/>
    </source>
</evidence>
<dbReference type="InterPro" id="IPR026541">
    <property type="entry name" value="MRG_dom"/>
</dbReference>
<evidence type="ECO:0000313" key="15">
    <source>
        <dbReference type="EMBL" id="TQN74610.1"/>
    </source>
</evidence>
<evidence type="ECO:0000259" key="14">
    <source>
        <dbReference type="Pfam" id="PF05712"/>
    </source>
</evidence>
<feature type="region of interest" description="Disordered" evidence="13">
    <location>
        <begin position="245"/>
        <end position="271"/>
    </location>
</feature>
<organism evidence="15 16">
    <name type="scientific">Colletotrichum shisoi</name>
    <dbReference type="NCBI Taxonomy" id="2078593"/>
    <lineage>
        <taxon>Eukaryota</taxon>
        <taxon>Fungi</taxon>
        <taxon>Dikarya</taxon>
        <taxon>Ascomycota</taxon>
        <taxon>Pezizomycotina</taxon>
        <taxon>Sordariomycetes</taxon>
        <taxon>Hypocreomycetidae</taxon>
        <taxon>Glomerellales</taxon>
        <taxon>Glomerellaceae</taxon>
        <taxon>Colletotrichum</taxon>
        <taxon>Colletotrichum destructivum species complex</taxon>
    </lineage>
</organism>
<dbReference type="GO" id="GO:0032221">
    <property type="term" value="C:Rpd3S complex"/>
    <property type="evidence" value="ECO:0007669"/>
    <property type="project" value="TreeGrafter"/>
</dbReference>
<feature type="region of interest" description="Disordered" evidence="13">
    <location>
        <begin position="17"/>
        <end position="60"/>
    </location>
</feature>
<feature type="region of interest" description="Disordered" evidence="13">
    <location>
        <begin position="469"/>
        <end position="506"/>
    </location>
</feature>
<evidence type="ECO:0000256" key="1">
    <source>
        <dbReference type="ARBA" id="ARBA00004123"/>
    </source>
</evidence>
<keyword evidence="7" id="KW-0805">Transcription regulation</keyword>
<evidence type="ECO:0000256" key="11">
    <source>
        <dbReference type="ARBA" id="ARBA00057322"/>
    </source>
</evidence>
<keyword evidence="16" id="KW-1185">Reference proteome</keyword>
<dbReference type="FunFam" id="1.10.274.30:FF:000004">
    <property type="entry name" value="Putative Chromatin modification-related protein eaf3"/>
    <property type="match status" value="1"/>
</dbReference>
<comment type="caution">
    <text evidence="15">The sequence shown here is derived from an EMBL/GenBank/DDBJ whole genome shotgun (WGS) entry which is preliminary data.</text>
</comment>
<keyword evidence="6" id="KW-0156">Chromatin regulator</keyword>
<evidence type="ECO:0000256" key="7">
    <source>
        <dbReference type="ARBA" id="ARBA00023015"/>
    </source>
</evidence>
<feature type="compositionally biased region" description="Polar residues" evidence="13">
    <location>
        <begin position="197"/>
        <end position="209"/>
    </location>
</feature>
<feature type="non-terminal residue" evidence="15">
    <location>
        <position position="693"/>
    </location>
</feature>
<keyword evidence="5" id="KW-0227">DNA damage</keyword>
<dbReference type="PROSITE" id="PS51640">
    <property type="entry name" value="MRG"/>
    <property type="match status" value="1"/>
</dbReference>
<dbReference type="EMBL" id="PUHP01000028">
    <property type="protein sequence ID" value="TQN74610.1"/>
    <property type="molecule type" value="Genomic_DNA"/>
</dbReference>
<feature type="region of interest" description="Disordered" evidence="13">
    <location>
        <begin position="110"/>
        <end position="140"/>
    </location>
</feature>
<comment type="similarity">
    <text evidence="2">Belongs to the MRG family.</text>
</comment>
<dbReference type="PANTHER" id="PTHR10880:SF15">
    <property type="entry name" value="MSL COMPLEX SUBUNIT 3"/>
    <property type="match status" value="1"/>
</dbReference>
<feature type="region of interest" description="Disordered" evidence="13">
    <location>
        <begin position="190"/>
        <end position="230"/>
    </location>
</feature>
<evidence type="ECO:0000256" key="13">
    <source>
        <dbReference type="SAM" id="MobiDB-lite"/>
    </source>
</evidence>
<proteinExistence type="inferred from homology"/>
<evidence type="ECO:0000256" key="6">
    <source>
        <dbReference type="ARBA" id="ARBA00022853"/>
    </source>
</evidence>
<evidence type="ECO:0000313" key="16">
    <source>
        <dbReference type="Proteomes" id="UP000326340"/>
    </source>
</evidence>
<gene>
    <name evidence="15" type="primary">Eaf3-2</name>
    <name evidence="15" type="ORF">CSHISOI_00828</name>
</gene>
<feature type="compositionally biased region" description="Basic and acidic residues" evidence="13">
    <location>
        <begin position="18"/>
        <end position="36"/>
    </location>
</feature>
<dbReference type="GO" id="GO:0006355">
    <property type="term" value="P:regulation of DNA-templated transcription"/>
    <property type="evidence" value="ECO:0007669"/>
    <property type="project" value="InterPro"/>
</dbReference>
<feature type="compositionally biased region" description="Basic and acidic residues" evidence="13">
    <location>
        <begin position="247"/>
        <end position="267"/>
    </location>
</feature>
<feature type="compositionally biased region" description="Acidic residues" evidence="13">
    <location>
        <begin position="46"/>
        <end position="60"/>
    </location>
</feature>
<sequence length="693" mass="79049">MIPEHYIHHSSISAALSHEQRNQHAQEDSFGTHESYEGLPSYYLNDDGDNYYDDEGADDDDFEDNEWAEYAYEDADWCGLVDNSHGPHDHEADYTSDLENEEYVGVAEYLDDDQRPREHYYGNNEDGAGYQDNEESEEPGDDIDWAALVHPSLYGNRVSSPDSDNSRLSREEIEKRHNAFFPQWNQVNWQAPARNPPSASISPRASNQLSRNRSHSVISISSSENGESESSIELLGVSRVKFSNDASRCKDDRQEQDSEEREKDQVSFKHRSALVLHPQDRESAGGSRGYAHMPIAVDLTEEHVRENIVQESNKRKRENTLILCWLMAPMSGEVGGWFRYYLGALASATTDRAFLEQSTSLTTHLLKASSTAKQKFLFSEHQSSTASYLASFSKSTARLAPTLAFHSRFGLFCHSFQPFQDTSSIAMTCVSRRSRQVISGRRRHHVGRVTAWKEPRLAADYLGTSPPPSKVYVTKDGKAKDAGRYDMSGTSRKREQPTRVKASVPSPQHVKEENMAEDGFHARPSIKLPIPDHIKAMLVDDWENITKNNQLVPLPHPHPVDGILNDYLNYERPNREDGSANMDILEEVVAGLREYFEKSLSRILLYRFERPQYHEIRKVWEKATENDKHKSVCDTYGPEHMCRLMVSLPELVAQTNMDQQSVSRLREELSKLTVWLGKNAKKYFVSEYETPSQ</sequence>
<feature type="domain" description="MRG" evidence="14">
    <location>
        <begin position="511"/>
        <end position="689"/>
    </location>
</feature>
<comment type="subcellular location">
    <subcellularLocation>
        <location evidence="1">Nucleus</location>
    </subcellularLocation>
</comment>
<evidence type="ECO:0000256" key="9">
    <source>
        <dbReference type="ARBA" id="ARBA00023204"/>
    </source>
</evidence>
<evidence type="ECO:0000256" key="4">
    <source>
        <dbReference type="ARBA" id="ARBA00018505"/>
    </source>
</evidence>
<dbReference type="InterPro" id="IPR038217">
    <property type="entry name" value="MRG_C_sf"/>
</dbReference>
<dbReference type="Proteomes" id="UP000326340">
    <property type="component" value="Unassembled WGS sequence"/>
</dbReference>
<comment type="function">
    <text evidence="11">Involved in deacetylation of histones, chromatin assembly and chromosome segregation. May act as a transcriptional oscillator, directing histone deacetylases to specific chromosomal domains. Component of the NuA4 histone acetyltransferase complex which is involved in transcriptional activation of selected genes principally by acetylation of nucleosomal histone H4 and H2A. The NuA4 complex is also involved in DNA repair.</text>
</comment>
<evidence type="ECO:0000256" key="2">
    <source>
        <dbReference type="ARBA" id="ARBA00009093"/>
    </source>
</evidence>
<keyword evidence="10" id="KW-0539">Nucleus</keyword>
<evidence type="ECO:0000256" key="10">
    <source>
        <dbReference type="ARBA" id="ARBA00023242"/>
    </source>
</evidence>
<protein>
    <recommendedName>
        <fullName evidence="4">Chromatin modification-related protein EAF3</fullName>
    </recommendedName>
    <alternativeName>
        <fullName evidence="12">Chromatin modification-related protein eaf3</fullName>
    </alternativeName>
</protein>